<dbReference type="AlphaFoldDB" id="A0A0H5FRS2"/>
<evidence type="ECO:0000256" key="2">
    <source>
        <dbReference type="ARBA" id="ARBA00023002"/>
    </source>
</evidence>
<organism evidence="3">
    <name type="scientific">Leucosporidium scottii</name>
    <dbReference type="NCBI Taxonomy" id="5278"/>
    <lineage>
        <taxon>Eukaryota</taxon>
        <taxon>Fungi</taxon>
        <taxon>Dikarya</taxon>
        <taxon>Basidiomycota</taxon>
        <taxon>Pucciniomycotina</taxon>
        <taxon>Microbotryomycetes</taxon>
        <taxon>Leucosporidiales</taxon>
        <taxon>Leucosporidium</taxon>
    </lineage>
</organism>
<dbReference type="GO" id="GO:0016491">
    <property type="term" value="F:oxidoreductase activity"/>
    <property type="evidence" value="ECO:0007669"/>
    <property type="project" value="UniProtKB-KW"/>
</dbReference>
<name>A0A0H5FRS2_9BASI</name>
<dbReference type="InterPro" id="IPR036291">
    <property type="entry name" value="NAD(P)-bd_dom_sf"/>
</dbReference>
<dbReference type="EMBL" id="LN868506">
    <property type="protein sequence ID" value="CRX79017.1"/>
    <property type="molecule type" value="Genomic_DNA"/>
</dbReference>
<sequence>MSSLNGKVYVVTGGLTGIGLETSLVLALRGADLLISARDIPRAQAALRKLEETHPMVAERVTMFEADFSTMLGARKAAERVLALTTRLDGLLNGIGRLVDVPWSVNEEGIELSVAVK</sequence>
<dbReference type="Gene3D" id="3.40.50.720">
    <property type="entry name" value="NAD(P)-binding Rossmann-like Domain"/>
    <property type="match status" value="1"/>
</dbReference>
<keyword evidence="2" id="KW-0560">Oxidoreductase</keyword>
<reference evidence="3" key="1">
    <citation type="submission" date="2015-06" db="EMBL/GenBank/DDBJ databases">
        <title>Genetic Architecture Underlying Mating-Type Determination in the Yeast Leucosporidium scottii and the Evolution of Mating Systems in Basidiomycetes.</title>
        <authorList>
            <person name="Maia T.M."/>
            <person name="Lopes S."/>
            <person name="Almeida J.M.G.C.F."/>
            <person name="Rosa L.H."/>
            <person name="Sampaio J.P."/>
            <person name="Goncalves P."/>
            <person name="Coelho M.A."/>
        </authorList>
    </citation>
    <scope>NUCLEOTIDE SEQUENCE</scope>
</reference>
<proteinExistence type="inferred from homology"/>
<comment type="similarity">
    <text evidence="1">Belongs to the short-chain dehydrogenases/reductases (SDR) family.</text>
</comment>
<protein>
    <recommendedName>
        <fullName evidence="4">Ketoreductase (KR) domain-containing protein</fullName>
    </recommendedName>
</protein>
<dbReference type="Pfam" id="PF00106">
    <property type="entry name" value="adh_short"/>
    <property type="match status" value="1"/>
</dbReference>
<dbReference type="PANTHER" id="PTHR24320">
    <property type="entry name" value="RETINOL DEHYDROGENASE"/>
    <property type="match status" value="1"/>
</dbReference>
<dbReference type="PANTHER" id="PTHR24320:SF148">
    <property type="entry name" value="NAD(P)-BINDING ROSSMANN-FOLD SUPERFAMILY PROTEIN"/>
    <property type="match status" value="1"/>
</dbReference>
<dbReference type="EMBL" id="LN868512">
    <property type="protein sequence ID" value="CRX79241.1"/>
    <property type="molecule type" value="Genomic_DNA"/>
</dbReference>
<dbReference type="SUPFAM" id="SSF51735">
    <property type="entry name" value="NAD(P)-binding Rossmann-fold domains"/>
    <property type="match status" value="1"/>
</dbReference>
<evidence type="ECO:0000256" key="1">
    <source>
        <dbReference type="ARBA" id="ARBA00006484"/>
    </source>
</evidence>
<accession>A0A0H5FRS2</accession>
<evidence type="ECO:0000313" key="3">
    <source>
        <dbReference type="EMBL" id="CRX79017.1"/>
    </source>
</evidence>
<evidence type="ECO:0008006" key="4">
    <source>
        <dbReference type="Google" id="ProtNLM"/>
    </source>
</evidence>
<dbReference type="InterPro" id="IPR002347">
    <property type="entry name" value="SDR_fam"/>
</dbReference>